<keyword evidence="2" id="KW-1185">Reference proteome</keyword>
<dbReference type="EMBL" id="JAHDVG010000488">
    <property type="protein sequence ID" value="KAH1165711.1"/>
    <property type="molecule type" value="Genomic_DNA"/>
</dbReference>
<sequence length="99" mass="10884">MNKYLMLPNIHAASGCDSISALRGVRKKCWLKTAAEHPENEVKKEFRALLAPICLLSNRSVEEGALSQPFGHPNPQSQGSESMATLNLLILNSPPLSWE</sequence>
<organism evidence="1 2">
    <name type="scientific">Mauremys mutica</name>
    <name type="common">yellowpond turtle</name>
    <dbReference type="NCBI Taxonomy" id="74926"/>
    <lineage>
        <taxon>Eukaryota</taxon>
        <taxon>Metazoa</taxon>
        <taxon>Chordata</taxon>
        <taxon>Craniata</taxon>
        <taxon>Vertebrata</taxon>
        <taxon>Euteleostomi</taxon>
        <taxon>Archelosauria</taxon>
        <taxon>Testudinata</taxon>
        <taxon>Testudines</taxon>
        <taxon>Cryptodira</taxon>
        <taxon>Durocryptodira</taxon>
        <taxon>Testudinoidea</taxon>
        <taxon>Geoemydidae</taxon>
        <taxon>Geoemydinae</taxon>
        <taxon>Mauremys</taxon>
    </lineage>
</organism>
<reference evidence="1" key="1">
    <citation type="submission" date="2021-09" db="EMBL/GenBank/DDBJ databases">
        <title>The genome of Mauremys mutica provides insights into the evolution of semi-aquatic lifestyle.</title>
        <authorList>
            <person name="Gong S."/>
            <person name="Gao Y."/>
        </authorList>
    </citation>
    <scope>NUCLEOTIDE SEQUENCE</scope>
    <source>
        <strain evidence="1">MM-2020</strain>
        <tissue evidence="1">Muscle</tissue>
    </source>
</reference>
<gene>
    <name evidence="1" type="ORF">KIL84_023270</name>
</gene>
<proteinExistence type="predicted"/>
<accession>A0A9D3WPU7</accession>
<evidence type="ECO:0000313" key="2">
    <source>
        <dbReference type="Proteomes" id="UP000827986"/>
    </source>
</evidence>
<dbReference type="PROSITE" id="PS51257">
    <property type="entry name" value="PROKAR_LIPOPROTEIN"/>
    <property type="match status" value="1"/>
</dbReference>
<dbReference type="Proteomes" id="UP000827986">
    <property type="component" value="Unassembled WGS sequence"/>
</dbReference>
<dbReference type="AlphaFoldDB" id="A0A9D3WPU7"/>
<name>A0A9D3WPU7_9SAUR</name>
<comment type="caution">
    <text evidence="1">The sequence shown here is derived from an EMBL/GenBank/DDBJ whole genome shotgun (WGS) entry which is preliminary data.</text>
</comment>
<protein>
    <submittedName>
        <fullName evidence="1">Uncharacterized protein</fullName>
    </submittedName>
</protein>
<evidence type="ECO:0000313" key="1">
    <source>
        <dbReference type="EMBL" id="KAH1165711.1"/>
    </source>
</evidence>